<dbReference type="FunFam" id="3.30.200.20:FF:000109">
    <property type="entry name" value="Non-specific serine/threonine protein kinase"/>
    <property type="match status" value="1"/>
</dbReference>
<keyword evidence="3" id="KW-0597">Phosphoprotein</keyword>
<dbReference type="InterPro" id="IPR011009">
    <property type="entry name" value="Kinase-like_dom_sf"/>
</dbReference>
<keyword evidence="6 14" id="KW-0418">Kinase</keyword>
<dbReference type="PROSITE" id="PS50011">
    <property type="entry name" value="PROTEIN_KINASE_DOM"/>
    <property type="match status" value="1"/>
</dbReference>
<evidence type="ECO:0000256" key="10">
    <source>
        <dbReference type="PROSITE-ProRule" id="PRU10141"/>
    </source>
</evidence>
<evidence type="ECO:0000259" key="13">
    <source>
        <dbReference type="PROSITE" id="PS51285"/>
    </source>
</evidence>
<dbReference type="SUPFAM" id="SSF56112">
    <property type="entry name" value="Protein kinase-like (PK-like)"/>
    <property type="match status" value="1"/>
</dbReference>
<reference evidence="14 15" key="1">
    <citation type="journal article" date="2018" name="Nat. Ecol. Evol.">
        <title>Pezizomycetes genomes reveal the molecular basis of ectomycorrhizal truffle lifestyle.</title>
        <authorList>
            <person name="Murat C."/>
            <person name="Payen T."/>
            <person name="Noel B."/>
            <person name="Kuo A."/>
            <person name="Morin E."/>
            <person name="Chen J."/>
            <person name="Kohler A."/>
            <person name="Krizsan K."/>
            <person name="Balestrini R."/>
            <person name="Da Silva C."/>
            <person name="Montanini B."/>
            <person name="Hainaut M."/>
            <person name="Levati E."/>
            <person name="Barry K.W."/>
            <person name="Belfiori B."/>
            <person name="Cichocki N."/>
            <person name="Clum A."/>
            <person name="Dockter R.B."/>
            <person name="Fauchery L."/>
            <person name="Guy J."/>
            <person name="Iotti M."/>
            <person name="Le Tacon F."/>
            <person name="Lindquist E.A."/>
            <person name="Lipzen A."/>
            <person name="Malagnac F."/>
            <person name="Mello A."/>
            <person name="Molinier V."/>
            <person name="Miyauchi S."/>
            <person name="Poulain J."/>
            <person name="Riccioni C."/>
            <person name="Rubini A."/>
            <person name="Sitrit Y."/>
            <person name="Splivallo R."/>
            <person name="Traeger S."/>
            <person name="Wang M."/>
            <person name="Zifcakova L."/>
            <person name="Wipf D."/>
            <person name="Zambonelli A."/>
            <person name="Paolocci F."/>
            <person name="Nowrousian M."/>
            <person name="Ottonello S."/>
            <person name="Baldrian P."/>
            <person name="Spatafora J.W."/>
            <person name="Henrissat B."/>
            <person name="Nagy L.G."/>
            <person name="Aury J.M."/>
            <person name="Wincker P."/>
            <person name="Grigoriev I.V."/>
            <person name="Bonfante P."/>
            <person name="Martin F.M."/>
        </authorList>
    </citation>
    <scope>NUCLEOTIDE SEQUENCE [LARGE SCALE GENOMIC DNA]</scope>
    <source>
        <strain evidence="14 15">RN42</strain>
    </source>
</reference>
<dbReference type="Gene3D" id="3.30.200.20">
    <property type="entry name" value="Phosphorylase Kinase, domain 1"/>
    <property type="match status" value="2"/>
</dbReference>
<name>A0A3N4ICA8_ASCIM</name>
<comment type="similarity">
    <text evidence="11">Belongs to the protein kinase superfamily.</text>
</comment>
<evidence type="ECO:0000313" key="15">
    <source>
        <dbReference type="Proteomes" id="UP000275078"/>
    </source>
</evidence>
<dbReference type="GO" id="GO:0005524">
    <property type="term" value="F:ATP binding"/>
    <property type="evidence" value="ECO:0007669"/>
    <property type="project" value="UniProtKB-UniRule"/>
</dbReference>
<feature type="binding site" evidence="10">
    <location>
        <position position="91"/>
    </location>
    <ligand>
        <name>ATP</name>
        <dbReference type="ChEBI" id="CHEBI:30616"/>
    </ligand>
</feature>
<dbReference type="InterPro" id="IPR000961">
    <property type="entry name" value="AGC-kinase_C"/>
</dbReference>
<dbReference type="PROSITE" id="PS00108">
    <property type="entry name" value="PROTEIN_KINASE_ST"/>
    <property type="match status" value="1"/>
</dbReference>
<evidence type="ECO:0000256" key="6">
    <source>
        <dbReference type="ARBA" id="ARBA00022777"/>
    </source>
</evidence>
<feature type="domain" description="AGC-kinase C-terminal" evidence="13">
    <location>
        <begin position="345"/>
        <end position="403"/>
    </location>
</feature>
<dbReference type="EMBL" id="ML119676">
    <property type="protein sequence ID" value="RPA81790.1"/>
    <property type="molecule type" value="Genomic_DNA"/>
</dbReference>
<dbReference type="PROSITE" id="PS00107">
    <property type="entry name" value="PROTEIN_KINASE_ATP"/>
    <property type="match status" value="1"/>
</dbReference>
<keyword evidence="2 11" id="KW-0723">Serine/threonine-protein kinase</keyword>
<organism evidence="14 15">
    <name type="scientific">Ascobolus immersus RN42</name>
    <dbReference type="NCBI Taxonomy" id="1160509"/>
    <lineage>
        <taxon>Eukaryota</taxon>
        <taxon>Fungi</taxon>
        <taxon>Dikarya</taxon>
        <taxon>Ascomycota</taxon>
        <taxon>Pezizomycotina</taxon>
        <taxon>Pezizomycetes</taxon>
        <taxon>Pezizales</taxon>
        <taxon>Ascobolaceae</taxon>
        <taxon>Ascobolus</taxon>
    </lineage>
</organism>
<dbReference type="EC" id="2.7.11.1" evidence="1"/>
<dbReference type="SMART" id="SM00133">
    <property type="entry name" value="S_TK_X"/>
    <property type="match status" value="1"/>
</dbReference>
<dbReference type="GO" id="GO:0007010">
    <property type="term" value="P:cytoskeleton organization"/>
    <property type="evidence" value="ECO:0007669"/>
    <property type="project" value="UniProtKB-ARBA"/>
</dbReference>
<dbReference type="GO" id="GO:0035556">
    <property type="term" value="P:intracellular signal transduction"/>
    <property type="evidence" value="ECO:0007669"/>
    <property type="project" value="TreeGrafter"/>
</dbReference>
<proteinExistence type="inferred from homology"/>
<evidence type="ECO:0000256" key="4">
    <source>
        <dbReference type="ARBA" id="ARBA00022679"/>
    </source>
</evidence>
<dbReference type="InterPro" id="IPR008271">
    <property type="entry name" value="Ser/Thr_kinase_AS"/>
</dbReference>
<evidence type="ECO:0000259" key="12">
    <source>
        <dbReference type="PROSITE" id="PS50011"/>
    </source>
</evidence>
<evidence type="ECO:0000256" key="2">
    <source>
        <dbReference type="ARBA" id="ARBA00022527"/>
    </source>
</evidence>
<dbReference type="Pfam" id="PF00069">
    <property type="entry name" value="Pkinase"/>
    <property type="match status" value="1"/>
</dbReference>
<comment type="catalytic activity">
    <reaction evidence="8">
        <text>L-threonyl-[protein] + ATP = O-phospho-L-threonyl-[protein] + ADP + H(+)</text>
        <dbReference type="Rhea" id="RHEA:46608"/>
        <dbReference type="Rhea" id="RHEA-COMP:11060"/>
        <dbReference type="Rhea" id="RHEA-COMP:11605"/>
        <dbReference type="ChEBI" id="CHEBI:15378"/>
        <dbReference type="ChEBI" id="CHEBI:30013"/>
        <dbReference type="ChEBI" id="CHEBI:30616"/>
        <dbReference type="ChEBI" id="CHEBI:61977"/>
        <dbReference type="ChEBI" id="CHEBI:456216"/>
        <dbReference type="EC" id="2.7.11.1"/>
    </reaction>
</comment>
<comment type="catalytic activity">
    <reaction evidence="9">
        <text>L-seryl-[protein] + ATP = O-phospho-L-seryl-[protein] + ADP + H(+)</text>
        <dbReference type="Rhea" id="RHEA:17989"/>
        <dbReference type="Rhea" id="RHEA-COMP:9863"/>
        <dbReference type="Rhea" id="RHEA-COMP:11604"/>
        <dbReference type="ChEBI" id="CHEBI:15378"/>
        <dbReference type="ChEBI" id="CHEBI:29999"/>
        <dbReference type="ChEBI" id="CHEBI:30616"/>
        <dbReference type="ChEBI" id="CHEBI:83421"/>
        <dbReference type="ChEBI" id="CHEBI:456216"/>
        <dbReference type="EC" id="2.7.11.1"/>
    </reaction>
</comment>
<evidence type="ECO:0000256" key="1">
    <source>
        <dbReference type="ARBA" id="ARBA00012513"/>
    </source>
</evidence>
<dbReference type="FunFam" id="1.10.510.10:FF:000024">
    <property type="entry name" value="Probable serine/threonine-protein kinase cot-1"/>
    <property type="match status" value="1"/>
</dbReference>
<evidence type="ECO:0000256" key="3">
    <source>
        <dbReference type="ARBA" id="ARBA00022553"/>
    </source>
</evidence>
<dbReference type="GO" id="GO:0005816">
    <property type="term" value="C:spindle pole body"/>
    <property type="evidence" value="ECO:0007669"/>
    <property type="project" value="TreeGrafter"/>
</dbReference>
<dbReference type="Proteomes" id="UP000275078">
    <property type="component" value="Unassembled WGS sequence"/>
</dbReference>
<sequence length="473" mass="53574">MHKHPMPDQRTLSSNRLAGVARIYFLKYYFDLISLIHKKRDCSGTNGLTIRARRIRVRADDFETLTQVGQGGYGSVYLVKHRYSGEVSAMKVLNKEALKKMGEVKHVLIERDILTTVDSDWLVRLYYAFQDQAHVYLGMEYVPGGDLRSLLSSSGTLSPANIRFYAAEMFGAIFALHSMGYIHRDVKPENFLIDQKGHLKLGDFGLSTGFFAPNRYSLLVNELTHAERLLLSTASSYPASTPTVRDHVLIEQASSVVGSPEYMAPEVLSGKLYDYTVDYWSIGCIMHEMMTGSTNIEGLQRMNPGSSTTSYSSDENCADLLRCLLVERRKRVKSPKEITGHKYFDGIDWNLLRCCPPPFIPNLESEVDAGYFDDFDDESSRDKYKEVFERISLVRRKENEDMGSPDFRAITFRLRRVGYVGSFRDDSLSRSGYVSHTTVSLVQLLCTGHLTLVSLLNREIWNGLGLKVLQISP</sequence>
<dbReference type="SMART" id="SM00220">
    <property type="entry name" value="S_TKc"/>
    <property type="match status" value="1"/>
</dbReference>
<evidence type="ECO:0000313" key="14">
    <source>
        <dbReference type="EMBL" id="RPA81790.1"/>
    </source>
</evidence>
<accession>A0A3N4ICA8</accession>
<evidence type="ECO:0000256" key="11">
    <source>
        <dbReference type="RuleBase" id="RU000304"/>
    </source>
</evidence>
<dbReference type="STRING" id="1160509.A0A3N4ICA8"/>
<dbReference type="PANTHER" id="PTHR24356">
    <property type="entry name" value="SERINE/THREONINE-PROTEIN KINASE"/>
    <property type="match status" value="1"/>
</dbReference>
<dbReference type="Gene3D" id="1.10.510.10">
    <property type="entry name" value="Transferase(Phosphotransferase) domain 1"/>
    <property type="match status" value="2"/>
</dbReference>
<evidence type="ECO:0000256" key="5">
    <source>
        <dbReference type="ARBA" id="ARBA00022741"/>
    </source>
</evidence>
<dbReference type="AlphaFoldDB" id="A0A3N4ICA8"/>
<dbReference type="PANTHER" id="PTHR24356:SF417">
    <property type="entry name" value="CELL CYCLE PROTEIN KINASE DBF2-RELATED"/>
    <property type="match status" value="1"/>
</dbReference>
<evidence type="ECO:0000256" key="7">
    <source>
        <dbReference type="ARBA" id="ARBA00022840"/>
    </source>
</evidence>
<dbReference type="InterPro" id="IPR050236">
    <property type="entry name" value="Ser_Thr_kinase_AGC"/>
</dbReference>
<keyword evidence="7 10" id="KW-0067">ATP-binding</keyword>
<evidence type="ECO:0000256" key="8">
    <source>
        <dbReference type="ARBA" id="ARBA00047899"/>
    </source>
</evidence>
<feature type="domain" description="Protein kinase" evidence="12">
    <location>
        <begin position="62"/>
        <end position="344"/>
    </location>
</feature>
<keyword evidence="15" id="KW-1185">Reference proteome</keyword>
<evidence type="ECO:0000256" key="9">
    <source>
        <dbReference type="ARBA" id="ARBA00048679"/>
    </source>
</evidence>
<dbReference type="GO" id="GO:0004674">
    <property type="term" value="F:protein serine/threonine kinase activity"/>
    <property type="evidence" value="ECO:0007669"/>
    <property type="project" value="UniProtKB-KW"/>
</dbReference>
<dbReference type="InterPro" id="IPR017441">
    <property type="entry name" value="Protein_kinase_ATP_BS"/>
</dbReference>
<keyword evidence="5 10" id="KW-0547">Nucleotide-binding</keyword>
<dbReference type="InterPro" id="IPR000719">
    <property type="entry name" value="Prot_kinase_dom"/>
</dbReference>
<dbReference type="OrthoDB" id="18472at2759"/>
<dbReference type="PROSITE" id="PS51285">
    <property type="entry name" value="AGC_KINASE_CTER"/>
    <property type="match status" value="1"/>
</dbReference>
<protein>
    <recommendedName>
        <fullName evidence="1">non-specific serine/threonine protein kinase</fullName>
        <ecNumber evidence="1">2.7.11.1</ecNumber>
    </recommendedName>
</protein>
<gene>
    <name evidence="14" type="ORF">BJ508DRAFT_225431</name>
</gene>
<keyword evidence="4" id="KW-0808">Transferase</keyword>